<dbReference type="AlphaFoldDB" id="A0A6N9ITK4"/>
<gene>
    <name evidence="1" type="ORF">FYL25_09630</name>
</gene>
<reference evidence="1 2" key="1">
    <citation type="journal article" date="2020" name="Food Funct.">
        <title>Screening of Lactobacillus salivarius strains from the feces of Chinese populations and the evaluation of their effects against intestinal inflammation in mice.</title>
        <authorList>
            <person name="Zhai Q."/>
            <person name="Shen X."/>
            <person name="Cen S."/>
            <person name="Zhang C."/>
            <person name="Tian F."/>
            <person name="Zhao J."/>
            <person name="Zhang H."/>
            <person name="Xue Y."/>
            <person name="Chen W."/>
        </authorList>
    </citation>
    <scope>NUCLEOTIDE SEQUENCE [LARGE SCALE GENOMIC DNA]</scope>
    <source>
        <strain evidence="1 2">FYNDL5_1.scaf</strain>
    </source>
</reference>
<proteinExistence type="predicted"/>
<comment type="caution">
    <text evidence="1">The sequence shown here is derived from an EMBL/GenBank/DDBJ whole genome shotgun (WGS) entry which is preliminary data.</text>
</comment>
<accession>A0A6N9ITK4</accession>
<sequence>MKMKNLVTTLRMKEATFTIKGDDKIIPFSALDKTIEINEIIEKSYNYLNGVEQAYLLIPNLSDNFYFKELKLFSNVWFNHKNFIDWDSDEYYGGSFWKESNKAFGIAVAADNYNLDNHIGYGKHLPYYSDIDEKLTRYNDFKFLIAKMALDDFEYEYDLQKLCTFDIAFDIL</sequence>
<dbReference type="RefSeq" id="WP_206672375.1">
    <property type="nucleotide sequence ID" value="NZ_VSUB01000017.1"/>
</dbReference>
<name>A0A6N9ITK4_9LACO</name>
<dbReference type="EMBL" id="VSUB01000017">
    <property type="protein sequence ID" value="MYY65648.1"/>
    <property type="molecule type" value="Genomic_DNA"/>
</dbReference>
<evidence type="ECO:0000313" key="2">
    <source>
        <dbReference type="Proteomes" id="UP000471678"/>
    </source>
</evidence>
<dbReference type="Proteomes" id="UP000471678">
    <property type="component" value="Unassembled WGS sequence"/>
</dbReference>
<organism evidence="1 2">
    <name type="scientific">Ligilactobacillus salivarius</name>
    <dbReference type="NCBI Taxonomy" id="1624"/>
    <lineage>
        <taxon>Bacteria</taxon>
        <taxon>Bacillati</taxon>
        <taxon>Bacillota</taxon>
        <taxon>Bacilli</taxon>
        <taxon>Lactobacillales</taxon>
        <taxon>Lactobacillaceae</taxon>
        <taxon>Ligilactobacillus</taxon>
    </lineage>
</organism>
<evidence type="ECO:0000313" key="1">
    <source>
        <dbReference type="EMBL" id="MYY65648.1"/>
    </source>
</evidence>
<protein>
    <submittedName>
        <fullName evidence="1">Uncharacterized protein</fullName>
    </submittedName>
</protein>